<dbReference type="InterPro" id="IPR031345">
    <property type="entry name" value="T9SS_Plug_N"/>
</dbReference>
<sequence length="420" mass="48950">MQRFGLILFIIALSTSAFAQNPVVVYDNKVYQPTIKTVECYNTKKEQSFPIIALRSGETITFAFDDLKGGSKTYNYTIEHCTFDWKPSKINQLDYLETFKEDIIFKYRYSFNTLQKFTHYQFSLPNDQIKPKLAGNYLLKVYENNDPRKVIITQRFYIVDNLVNVGAEVVPSSQVEFRLNKQKVNFTIFHQMPIQNPYMDVKAVVMQNGIPQTAITNTKPTFVKQGSLVYNELNTNEFWAGNEFRKFDIRSFRYKAEHVQDFYKDSTLNVILFPDQPNGIAKYSTQFDENGNFFIRNQDGRDNVTDSDYSNVLFTLNATPPTAKGNAYFVGRFNNYILNDESKLNYDLAKKRFYGSVKLKQGLYDFKYVWVTEDGKFDDTVFEGSFFEADNSYQVLVYYRKPGGRWDELIGFSNVNSIKK</sequence>
<evidence type="ECO:0000313" key="3">
    <source>
        <dbReference type="EMBL" id="MBB2145451.1"/>
    </source>
</evidence>
<comment type="caution">
    <text evidence="3">The sequence shown here is derived from an EMBL/GenBank/DDBJ whole genome shotgun (WGS) entry which is preliminary data.</text>
</comment>
<feature type="signal peptide" evidence="1">
    <location>
        <begin position="1"/>
        <end position="19"/>
    </location>
</feature>
<protein>
    <submittedName>
        <fullName evidence="3">DUF5103 domain-containing protein</fullName>
    </submittedName>
</protein>
<organism evidence="3 4">
    <name type="scientific">Pedobacter planticolens</name>
    <dbReference type="NCBI Taxonomy" id="2679964"/>
    <lineage>
        <taxon>Bacteria</taxon>
        <taxon>Pseudomonadati</taxon>
        <taxon>Bacteroidota</taxon>
        <taxon>Sphingobacteriia</taxon>
        <taxon>Sphingobacteriales</taxon>
        <taxon>Sphingobacteriaceae</taxon>
        <taxon>Pedobacter</taxon>
    </lineage>
</organism>
<keyword evidence="4" id="KW-1185">Reference proteome</keyword>
<dbReference type="Pfam" id="PF17116">
    <property type="entry name" value="T9SS_plug_1st"/>
    <property type="match status" value="1"/>
</dbReference>
<evidence type="ECO:0000259" key="2">
    <source>
        <dbReference type="Pfam" id="PF17116"/>
    </source>
</evidence>
<feature type="chain" id="PRO_5037482492" evidence="1">
    <location>
        <begin position="20"/>
        <end position="420"/>
    </location>
</feature>
<gene>
    <name evidence="3" type="ORF">GM921_08155</name>
</gene>
<accession>A0A923DYL2</accession>
<evidence type="ECO:0000313" key="4">
    <source>
        <dbReference type="Proteomes" id="UP000601055"/>
    </source>
</evidence>
<dbReference type="RefSeq" id="WP_182922100.1">
    <property type="nucleotide sequence ID" value="NZ_WNXD01000001.1"/>
</dbReference>
<keyword evidence="1" id="KW-0732">Signal</keyword>
<feature type="domain" description="Type 9 secretion system plug protein N-terminal" evidence="2">
    <location>
        <begin position="35"/>
        <end position="159"/>
    </location>
</feature>
<dbReference type="Proteomes" id="UP000601055">
    <property type="component" value="Unassembled WGS sequence"/>
</dbReference>
<reference evidence="3" key="1">
    <citation type="submission" date="2019-11" db="EMBL/GenBank/DDBJ databases">
        <title>Description of Pedobacter sp. LMG 31464T.</title>
        <authorList>
            <person name="Carlier A."/>
            <person name="Qi S."/>
            <person name="Vandamme P."/>
        </authorList>
    </citation>
    <scope>NUCLEOTIDE SEQUENCE</scope>
    <source>
        <strain evidence="3">LMG 31464</strain>
    </source>
</reference>
<proteinExistence type="predicted"/>
<dbReference type="EMBL" id="WNXD01000001">
    <property type="protein sequence ID" value="MBB2145451.1"/>
    <property type="molecule type" value="Genomic_DNA"/>
</dbReference>
<name>A0A923DYL2_9SPHI</name>
<dbReference type="AlphaFoldDB" id="A0A923DYL2"/>
<evidence type="ECO:0000256" key="1">
    <source>
        <dbReference type="SAM" id="SignalP"/>
    </source>
</evidence>